<comment type="similarity">
    <text evidence="2">Belongs to the MscS (TC 1.A.23) family.</text>
</comment>
<evidence type="ECO:0000256" key="5">
    <source>
        <dbReference type="ARBA" id="ARBA00022989"/>
    </source>
</evidence>
<feature type="transmembrane region" description="Helical" evidence="7">
    <location>
        <begin position="23"/>
        <end position="46"/>
    </location>
</feature>
<dbReference type="HOGENOM" id="CLU_037945_1_0_10"/>
<evidence type="ECO:0000256" key="1">
    <source>
        <dbReference type="ARBA" id="ARBA00004651"/>
    </source>
</evidence>
<evidence type="ECO:0000256" key="3">
    <source>
        <dbReference type="ARBA" id="ARBA00022475"/>
    </source>
</evidence>
<evidence type="ECO:0000256" key="2">
    <source>
        <dbReference type="ARBA" id="ARBA00008017"/>
    </source>
</evidence>
<accession>B4S7Y1</accession>
<dbReference type="InterPro" id="IPR010920">
    <property type="entry name" value="LSM_dom_sf"/>
</dbReference>
<dbReference type="Pfam" id="PF00924">
    <property type="entry name" value="MS_channel_2nd"/>
    <property type="match status" value="1"/>
</dbReference>
<dbReference type="Pfam" id="PF21088">
    <property type="entry name" value="MS_channel_1st"/>
    <property type="match status" value="1"/>
</dbReference>
<dbReference type="KEGG" id="paa:Paes_1139"/>
<dbReference type="Gene3D" id="3.30.70.100">
    <property type="match status" value="1"/>
</dbReference>
<dbReference type="Gene3D" id="2.30.30.60">
    <property type="match status" value="1"/>
</dbReference>
<dbReference type="InterPro" id="IPR049142">
    <property type="entry name" value="MS_channel_1st"/>
</dbReference>
<protein>
    <submittedName>
        <fullName evidence="11">MscS Mechanosensitive ion channel</fullName>
    </submittedName>
</protein>
<dbReference type="STRING" id="290512.Paes_1139"/>
<dbReference type="eggNOG" id="COG0668">
    <property type="taxonomic scope" value="Bacteria"/>
</dbReference>
<dbReference type="SUPFAM" id="SSF82689">
    <property type="entry name" value="Mechanosensitive channel protein MscS (YggB), C-terminal domain"/>
    <property type="match status" value="1"/>
</dbReference>
<sequence>MESLSQSLISRLKDYFNAEKMGLVLGEILIETLIAVSILSVFYLFWRIIKWIVGRRLEERFDKTSAAFAEAVIKFTIFAIAIISALGAAGVKTDALLGSLGVLGLTLGFALRDTLSNIVSGILIFLDRPFTINDLVEIDGKYGRIDRITLRTTRVVTNDGKMLAVPNAEIMNKTVTSYTNFPHLRIDVGVTIAVTESIDLARKLLLKLVKDDPDFMQQPLPVVVVTELNDYNVVLELEAWLQDERRHIEKRCEIREKIFRTFTKEGIDMPYETIRIVPRNECVSLADDGKNSMT</sequence>
<evidence type="ECO:0000313" key="11">
    <source>
        <dbReference type="EMBL" id="ACF46168.1"/>
    </source>
</evidence>
<proteinExistence type="inferred from homology"/>
<keyword evidence="4 7" id="KW-0812">Transmembrane</keyword>
<dbReference type="EMBL" id="CP001108">
    <property type="protein sequence ID" value="ACF46168.1"/>
    <property type="molecule type" value="Genomic_DNA"/>
</dbReference>
<dbReference type="InterPro" id="IPR011066">
    <property type="entry name" value="MscS_channel_C_sf"/>
</dbReference>
<keyword evidence="3" id="KW-1003">Cell membrane</keyword>
<dbReference type="InterPro" id="IPR011014">
    <property type="entry name" value="MscS_channel_TM-2"/>
</dbReference>
<feature type="domain" description="Mechanosensitive ion channel transmembrane helices 2/3" evidence="10">
    <location>
        <begin position="72"/>
        <end position="111"/>
    </location>
</feature>
<feature type="domain" description="Mechanosensitive ion channel MscS" evidence="8">
    <location>
        <begin position="113"/>
        <end position="178"/>
    </location>
</feature>
<feature type="transmembrane region" description="Helical" evidence="7">
    <location>
        <begin position="67"/>
        <end position="89"/>
    </location>
</feature>
<name>B4S7Y1_PROA2</name>
<evidence type="ECO:0000256" key="4">
    <source>
        <dbReference type="ARBA" id="ARBA00022692"/>
    </source>
</evidence>
<dbReference type="InterPro" id="IPR045275">
    <property type="entry name" value="MscS_archaea/bacteria_type"/>
</dbReference>
<keyword evidence="12" id="KW-1185">Reference proteome</keyword>
<dbReference type="SUPFAM" id="SSF50182">
    <property type="entry name" value="Sm-like ribonucleoproteins"/>
    <property type="match status" value="1"/>
</dbReference>
<dbReference type="GO" id="GO:0005886">
    <property type="term" value="C:plasma membrane"/>
    <property type="evidence" value="ECO:0007669"/>
    <property type="project" value="UniProtKB-SubCell"/>
</dbReference>
<feature type="domain" description="Mechanosensitive ion channel MscS C-terminal" evidence="9">
    <location>
        <begin position="186"/>
        <end position="269"/>
    </location>
</feature>
<evidence type="ECO:0000313" key="12">
    <source>
        <dbReference type="Proteomes" id="UP000002725"/>
    </source>
</evidence>
<evidence type="ECO:0000259" key="8">
    <source>
        <dbReference type="Pfam" id="PF00924"/>
    </source>
</evidence>
<dbReference type="InterPro" id="IPR006685">
    <property type="entry name" value="MscS_channel_2nd"/>
</dbReference>
<evidence type="ECO:0000256" key="6">
    <source>
        <dbReference type="ARBA" id="ARBA00023136"/>
    </source>
</evidence>
<dbReference type="Proteomes" id="UP000002725">
    <property type="component" value="Chromosome"/>
</dbReference>
<gene>
    <name evidence="11" type="ordered locus">Paes_1139</name>
</gene>
<reference evidence="11" key="1">
    <citation type="submission" date="2008-06" db="EMBL/GenBank/DDBJ databases">
        <title>Complete sequence of chromosome of Prosthecochloris aestuarii DSM 271.</title>
        <authorList>
            <consortium name="US DOE Joint Genome Institute"/>
            <person name="Lucas S."/>
            <person name="Copeland A."/>
            <person name="Lapidus A."/>
            <person name="Glavina del Rio T."/>
            <person name="Dalin E."/>
            <person name="Tice H."/>
            <person name="Bruce D."/>
            <person name="Goodwin L."/>
            <person name="Pitluck S."/>
            <person name="Schmutz J."/>
            <person name="Larimer F."/>
            <person name="Land M."/>
            <person name="Hauser L."/>
            <person name="Kyrpides N."/>
            <person name="Anderson I."/>
            <person name="Liu Z."/>
            <person name="Li T."/>
            <person name="Zhao F."/>
            <person name="Overmann J."/>
            <person name="Bryant D.A."/>
            <person name="Richardson P."/>
        </authorList>
    </citation>
    <scope>NUCLEOTIDE SEQUENCE [LARGE SCALE GENOMIC DNA]</scope>
    <source>
        <strain evidence="11">DSM 271</strain>
    </source>
</reference>
<dbReference type="InterPro" id="IPR049278">
    <property type="entry name" value="MS_channel_C"/>
</dbReference>
<organism evidence="11 12">
    <name type="scientific">Prosthecochloris aestuarii (strain DSM 271 / SK 413)</name>
    <dbReference type="NCBI Taxonomy" id="290512"/>
    <lineage>
        <taxon>Bacteria</taxon>
        <taxon>Pseudomonadati</taxon>
        <taxon>Chlorobiota</taxon>
        <taxon>Chlorobiia</taxon>
        <taxon>Chlorobiales</taxon>
        <taxon>Chlorobiaceae</taxon>
        <taxon>Prosthecochloris</taxon>
    </lineage>
</organism>
<dbReference type="Pfam" id="PF21082">
    <property type="entry name" value="MS_channel_3rd"/>
    <property type="match status" value="1"/>
</dbReference>
<dbReference type="AlphaFoldDB" id="B4S7Y1"/>
<dbReference type="InterPro" id="IPR023408">
    <property type="entry name" value="MscS_beta-dom_sf"/>
</dbReference>
<dbReference type="Gene3D" id="1.10.287.1260">
    <property type="match status" value="1"/>
</dbReference>
<evidence type="ECO:0000259" key="10">
    <source>
        <dbReference type="Pfam" id="PF21088"/>
    </source>
</evidence>
<evidence type="ECO:0000256" key="7">
    <source>
        <dbReference type="SAM" id="Phobius"/>
    </source>
</evidence>
<keyword evidence="6 7" id="KW-0472">Membrane</keyword>
<dbReference type="GO" id="GO:0008381">
    <property type="term" value="F:mechanosensitive monoatomic ion channel activity"/>
    <property type="evidence" value="ECO:0007669"/>
    <property type="project" value="InterPro"/>
</dbReference>
<keyword evidence="5 7" id="KW-1133">Transmembrane helix</keyword>
<dbReference type="PANTHER" id="PTHR30221">
    <property type="entry name" value="SMALL-CONDUCTANCE MECHANOSENSITIVE CHANNEL"/>
    <property type="match status" value="1"/>
</dbReference>
<comment type="subcellular location">
    <subcellularLocation>
        <location evidence="1">Cell membrane</location>
        <topology evidence="1">Multi-pass membrane protein</topology>
    </subcellularLocation>
</comment>
<dbReference type="PANTHER" id="PTHR30221:SF1">
    <property type="entry name" value="SMALL-CONDUCTANCE MECHANOSENSITIVE CHANNEL"/>
    <property type="match status" value="1"/>
</dbReference>
<evidence type="ECO:0000259" key="9">
    <source>
        <dbReference type="Pfam" id="PF21082"/>
    </source>
</evidence>
<dbReference type="SUPFAM" id="SSF82861">
    <property type="entry name" value="Mechanosensitive channel protein MscS (YggB), transmembrane region"/>
    <property type="match status" value="1"/>
</dbReference>